<feature type="compositionally biased region" description="Basic and acidic residues" evidence="1">
    <location>
        <begin position="63"/>
        <end position="90"/>
    </location>
</feature>
<dbReference type="VEuPathDB" id="FungiDB:BD410DRAFT_806608"/>
<evidence type="ECO:0000313" key="4">
    <source>
        <dbReference type="Proteomes" id="UP000294933"/>
    </source>
</evidence>
<gene>
    <name evidence="3" type="ORF">BD410DRAFT_806608</name>
</gene>
<feature type="domain" description="HAM1-like N-terminal" evidence="2">
    <location>
        <begin position="99"/>
        <end position="392"/>
    </location>
</feature>
<organism evidence="3 4">
    <name type="scientific">Rickenella mellea</name>
    <dbReference type="NCBI Taxonomy" id="50990"/>
    <lineage>
        <taxon>Eukaryota</taxon>
        <taxon>Fungi</taxon>
        <taxon>Dikarya</taxon>
        <taxon>Basidiomycota</taxon>
        <taxon>Agaricomycotina</taxon>
        <taxon>Agaricomycetes</taxon>
        <taxon>Hymenochaetales</taxon>
        <taxon>Rickenellaceae</taxon>
        <taxon>Rickenella</taxon>
    </lineage>
</organism>
<feature type="compositionally biased region" description="Basic and acidic residues" evidence="1">
    <location>
        <begin position="150"/>
        <end position="162"/>
    </location>
</feature>
<sequence length="525" mass="59791">MPDNQAIDQTFAYVRDHSLVDVSKLSPERKKPIQDVRDIVERTRLMVAGKNDEQFQNFVSQTRDTERAKRGSNEVSADKAKAVRQKERRSSQTSRRPPTIGRDILAPGAVHAAEGIRRHQERLQNVVQRSEGARWKSPSLTQRISGTRSEVPDTDTHITQHPRDDARYGANIKAGDRHTDTGANKLWTPHGHMPACSGECRCRETDEEQKEVVKAGFHDKIMGFRDNLLDCVPQKHKDLATVKYEHSNVIVKCQKFDEYQQFICWLLGYFEKYASHGKHVVGMRQDSHQTLTEDPVFDSALSELCNLLEHFCERPELQVLIDAVNADAQSDEGLRDWFHSVLTYIRKTLLEPGFGLEPECNNKSNRSVIRDAASTVTHFNNLVDTTGSWFRAGAKTRSTRASVMTGVAPRRANWSFALGWLDPIPHIEYTNDSLDLVVNIEDELHHNITFTMAYIQAECATRREEGERTTEVRWDAGSSSLAADYVFSCWNGLESKISIWRSTRVYRPRRVEEKVPPDVTHGHSS</sequence>
<dbReference type="Pfam" id="PF19343">
    <property type="entry name" value="HAM1_N"/>
    <property type="match status" value="2"/>
</dbReference>
<dbReference type="Proteomes" id="UP000294933">
    <property type="component" value="Unassembled WGS sequence"/>
</dbReference>
<dbReference type="InterPro" id="IPR045967">
    <property type="entry name" value="HAM1-like_N"/>
</dbReference>
<reference evidence="3 4" key="1">
    <citation type="submission" date="2018-06" db="EMBL/GenBank/DDBJ databases">
        <title>A transcriptomic atlas of mushroom development highlights an independent origin of complex multicellularity.</title>
        <authorList>
            <consortium name="DOE Joint Genome Institute"/>
            <person name="Krizsan K."/>
            <person name="Almasi E."/>
            <person name="Merenyi Z."/>
            <person name="Sahu N."/>
            <person name="Viragh M."/>
            <person name="Koszo T."/>
            <person name="Mondo S."/>
            <person name="Kiss B."/>
            <person name="Balint B."/>
            <person name="Kues U."/>
            <person name="Barry K."/>
            <person name="Hegedus J.C."/>
            <person name="Henrissat B."/>
            <person name="Johnson J."/>
            <person name="Lipzen A."/>
            <person name="Ohm R."/>
            <person name="Nagy I."/>
            <person name="Pangilinan J."/>
            <person name="Yan J."/>
            <person name="Xiong Y."/>
            <person name="Grigoriev I.V."/>
            <person name="Hibbett D.S."/>
            <person name="Nagy L.G."/>
        </authorList>
    </citation>
    <scope>NUCLEOTIDE SEQUENCE [LARGE SCALE GENOMIC DNA]</scope>
    <source>
        <strain evidence="3 4">SZMC22713</strain>
    </source>
</reference>
<evidence type="ECO:0000313" key="3">
    <source>
        <dbReference type="EMBL" id="TDL18290.1"/>
    </source>
</evidence>
<accession>A0A4Y7PUT3</accession>
<protein>
    <recommendedName>
        <fullName evidence="2">HAM1-like N-terminal domain-containing protein</fullName>
    </recommendedName>
</protein>
<dbReference type="AlphaFoldDB" id="A0A4Y7PUT3"/>
<dbReference type="STRING" id="50990.A0A4Y7PUT3"/>
<name>A0A4Y7PUT3_9AGAM</name>
<proteinExistence type="predicted"/>
<evidence type="ECO:0000256" key="1">
    <source>
        <dbReference type="SAM" id="MobiDB-lite"/>
    </source>
</evidence>
<dbReference type="PANTHER" id="PTHR31138:SF1">
    <property type="entry name" value="PDZ DOMAIN-CONTAINING PROTEIN"/>
    <property type="match status" value="1"/>
</dbReference>
<keyword evidence="4" id="KW-1185">Reference proteome</keyword>
<evidence type="ECO:0000259" key="2">
    <source>
        <dbReference type="Pfam" id="PF19343"/>
    </source>
</evidence>
<dbReference type="OrthoDB" id="19394at2759"/>
<dbReference type="PANTHER" id="PTHR31138">
    <property type="entry name" value="CHROMOSOME 19, WHOLE GENOME SHOTGUN SEQUENCE"/>
    <property type="match status" value="1"/>
</dbReference>
<feature type="compositionally biased region" description="Polar residues" evidence="1">
    <location>
        <begin position="138"/>
        <end position="148"/>
    </location>
</feature>
<dbReference type="EMBL" id="ML170209">
    <property type="protein sequence ID" value="TDL18290.1"/>
    <property type="molecule type" value="Genomic_DNA"/>
</dbReference>
<feature type="region of interest" description="Disordered" evidence="1">
    <location>
        <begin position="127"/>
        <end position="162"/>
    </location>
</feature>
<feature type="domain" description="HAM1-like N-terminal" evidence="2">
    <location>
        <begin position="1"/>
        <end position="87"/>
    </location>
</feature>
<feature type="region of interest" description="Disordered" evidence="1">
    <location>
        <begin position="58"/>
        <end position="102"/>
    </location>
</feature>